<dbReference type="AlphaFoldDB" id="A0AAJ5YVJ0"/>
<feature type="compositionally biased region" description="Polar residues" evidence="1">
    <location>
        <begin position="156"/>
        <end position="167"/>
    </location>
</feature>
<feature type="domain" description="T-SNARE coiled-coil homology" evidence="2">
    <location>
        <begin position="208"/>
        <end position="270"/>
    </location>
</feature>
<sequence>MALEARQGLASCTGKEATVRFQSLCAATFSALQERVRLAHEIAMSSEASEHAFLRTFPYFARDKTIAKNLHTMLSALNAWSIKHSNGDLLQDDDLPQESQIEEWSSTVHRLVDLLSETNNELNDPRGTEIVAQLRAEHPHFFGSSSDKVVKHTGSEENNTFEASNDTPAEPLSRADLFSQVEHLGSNLSNAHDVSDERIAAQQLAQQATAFRDQDTQLENLSTSISRQHHLSLRMNEELEMHTDLLHDLDRGVDNTELRLGGASDRLERFRRAMAEQGM</sequence>
<evidence type="ECO:0000256" key="1">
    <source>
        <dbReference type="SAM" id="MobiDB-lite"/>
    </source>
</evidence>
<dbReference type="SMART" id="SM00397">
    <property type="entry name" value="t_SNARE"/>
    <property type="match status" value="1"/>
</dbReference>
<feature type="region of interest" description="Disordered" evidence="1">
    <location>
        <begin position="144"/>
        <end position="170"/>
    </location>
</feature>
<proteinExistence type="predicted"/>
<evidence type="ECO:0000313" key="4">
    <source>
        <dbReference type="Proteomes" id="UP001219567"/>
    </source>
</evidence>
<dbReference type="EMBL" id="CP119943">
    <property type="protein sequence ID" value="WFC98407.1"/>
    <property type="molecule type" value="Genomic_DNA"/>
</dbReference>
<evidence type="ECO:0000313" key="3">
    <source>
        <dbReference type="EMBL" id="WFC98407.1"/>
    </source>
</evidence>
<name>A0AAJ5YVJ0_9BASI</name>
<dbReference type="Proteomes" id="UP001219567">
    <property type="component" value="Chromosome 1"/>
</dbReference>
<reference evidence="3 4" key="1">
    <citation type="submission" date="2023-03" db="EMBL/GenBank/DDBJ databases">
        <title>Mating type loci evolution in Malassezia.</title>
        <authorList>
            <person name="Coelho M.A."/>
        </authorList>
    </citation>
    <scope>NUCLEOTIDE SEQUENCE [LARGE SCALE GENOMIC DNA]</scope>
    <source>
        <strain evidence="3 4">CBS 9725</strain>
    </source>
</reference>
<dbReference type="SUPFAM" id="SSF58038">
    <property type="entry name" value="SNARE fusion complex"/>
    <property type="match status" value="1"/>
</dbReference>
<keyword evidence="4" id="KW-1185">Reference proteome</keyword>
<accession>A0AAJ5YVJ0</accession>
<dbReference type="CDD" id="cd15859">
    <property type="entry name" value="SNARE_SYN8"/>
    <property type="match status" value="1"/>
</dbReference>
<dbReference type="InterPro" id="IPR000727">
    <property type="entry name" value="T_SNARE_dom"/>
</dbReference>
<organism evidence="3 4">
    <name type="scientific">Malassezia yamatoensis</name>
    <dbReference type="NCBI Taxonomy" id="253288"/>
    <lineage>
        <taxon>Eukaryota</taxon>
        <taxon>Fungi</taxon>
        <taxon>Dikarya</taxon>
        <taxon>Basidiomycota</taxon>
        <taxon>Ustilaginomycotina</taxon>
        <taxon>Malasseziomycetes</taxon>
        <taxon>Malasseziales</taxon>
        <taxon>Malasseziaceae</taxon>
        <taxon>Malassezia</taxon>
    </lineage>
</organism>
<gene>
    <name evidence="3" type="ORF">MYAM1_001134</name>
</gene>
<dbReference type="Gene3D" id="1.20.5.110">
    <property type="match status" value="1"/>
</dbReference>
<dbReference type="PROSITE" id="PS50192">
    <property type="entry name" value="T_SNARE"/>
    <property type="match status" value="1"/>
</dbReference>
<evidence type="ECO:0000259" key="2">
    <source>
        <dbReference type="PROSITE" id="PS50192"/>
    </source>
</evidence>
<protein>
    <recommendedName>
        <fullName evidence="2">t-SNARE coiled-coil homology domain-containing protein</fullName>
    </recommendedName>
</protein>